<accession>A0ABX4RCR5</accession>
<feature type="domain" description="Glycosyltransferase subfamily 4-like N-terminal" evidence="1">
    <location>
        <begin position="37"/>
        <end position="212"/>
    </location>
</feature>
<dbReference type="Proteomes" id="UP000233365">
    <property type="component" value="Unassembled WGS sequence"/>
</dbReference>
<keyword evidence="3" id="KW-1185">Reference proteome</keyword>
<dbReference type="Pfam" id="PF13439">
    <property type="entry name" value="Glyco_transf_4"/>
    <property type="match status" value="1"/>
</dbReference>
<dbReference type="EMBL" id="PGTS01000001">
    <property type="protein sequence ID" value="PKR52380.1"/>
    <property type="molecule type" value="Genomic_DNA"/>
</dbReference>
<dbReference type="SUPFAM" id="SSF53756">
    <property type="entry name" value="UDP-Glycosyltransferase/glycogen phosphorylase"/>
    <property type="match status" value="1"/>
</dbReference>
<proteinExistence type="predicted"/>
<protein>
    <recommendedName>
        <fullName evidence="1">Glycosyltransferase subfamily 4-like N-terminal domain-containing protein</fullName>
    </recommendedName>
</protein>
<name>A0ABX4RCR5_9PROT</name>
<evidence type="ECO:0000259" key="1">
    <source>
        <dbReference type="Pfam" id="PF13439"/>
    </source>
</evidence>
<dbReference type="Gene3D" id="3.40.50.2000">
    <property type="entry name" value="Glycogen Phosphorylase B"/>
    <property type="match status" value="2"/>
</dbReference>
<organism evidence="2 3">
    <name type="scientific">Thalassospira povalilytica</name>
    <dbReference type="NCBI Taxonomy" id="732237"/>
    <lineage>
        <taxon>Bacteria</taxon>
        <taxon>Pseudomonadati</taxon>
        <taxon>Pseudomonadota</taxon>
        <taxon>Alphaproteobacteria</taxon>
        <taxon>Rhodospirillales</taxon>
        <taxon>Thalassospiraceae</taxon>
        <taxon>Thalassospira</taxon>
    </lineage>
</organism>
<reference evidence="2 3" key="1">
    <citation type="submission" date="2017-11" db="EMBL/GenBank/DDBJ databases">
        <title>Biodiversity and function of Thalassospira species in the particle-attached aromatic-hydrocarbon-degrading consortia from the surface seawater of the China South Sea.</title>
        <authorList>
            <person name="Dong C."/>
            <person name="Liu R."/>
            <person name="Shao Z."/>
        </authorList>
    </citation>
    <scope>NUCLEOTIDE SEQUENCE [LARGE SCALE GENOMIC DNA]</scope>
    <source>
        <strain evidence="2 3">139Z-12</strain>
    </source>
</reference>
<gene>
    <name evidence="2" type="ORF">CU041_01890</name>
</gene>
<dbReference type="InterPro" id="IPR028098">
    <property type="entry name" value="Glyco_trans_4-like_N"/>
</dbReference>
<dbReference type="RefSeq" id="WP_101245559.1">
    <property type="nucleotide sequence ID" value="NZ_PGTS01000001.1"/>
</dbReference>
<comment type="caution">
    <text evidence="2">The sequence shown here is derived from an EMBL/GenBank/DDBJ whole genome shotgun (WGS) entry which is preliminary data.</text>
</comment>
<evidence type="ECO:0000313" key="3">
    <source>
        <dbReference type="Proteomes" id="UP000233365"/>
    </source>
</evidence>
<evidence type="ECO:0000313" key="2">
    <source>
        <dbReference type="EMBL" id="PKR52380.1"/>
    </source>
</evidence>
<sequence length="407" mass="45467">MAASSGMPRVLVIGYCFPPSASPEAFVTAKLLKNIKDCEVDVVTLADGNVSEILDHEMGRYADGINGKVYRVSVPKYLQRLTRMPRLPLRPDRWSLLNHHVLKTAAGLIEQGNYDCLITRSQYHSAHLVGLKIKAKFSDLPWVACFSDPWSRADHQKNVTFFSAWSDRQEKKVLAAADRLVFPSSGLKNHFINDLPELETKSSVLPHSFDTEIYKLSPETRGGGDETLLARLFGSFYGTRSPDVLFAAIDQMQIPAGRKFRLELYGPWHSAYDDLDERYAADPQKSIIYQGHIPHLEALNKMQQAHLLLLVDAPGKGKSFYLPSKIVDYIGAKRPVLALCREGLIADITRKIGGVVADPADVNDVRRALEMCAAKQCVYSDINMDFVQEFEAGNVAGEFRSLIEELI</sequence>